<dbReference type="InterPro" id="IPR050469">
    <property type="entry name" value="Diguanylate_Cyclase"/>
</dbReference>
<accession>A0A6I4J5L4</accession>
<feature type="domain" description="GGDEF" evidence="4">
    <location>
        <begin position="62"/>
        <end position="184"/>
    </location>
</feature>
<evidence type="ECO:0000256" key="2">
    <source>
        <dbReference type="ARBA" id="ARBA00034247"/>
    </source>
</evidence>
<comment type="catalytic activity">
    <reaction evidence="2">
        <text>2 GTP = 3',3'-c-di-GMP + 2 diphosphate</text>
        <dbReference type="Rhea" id="RHEA:24898"/>
        <dbReference type="ChEBI" id="CHEBI:33019"/>
        <dbReference type="ChEBI" id="CHEBI:37565"/>
        <dbReference type="ChEBI" id="CHEBI:58805"/>
        <dbReference type="EC" id="2.7.7.65"/>
    </reaction>
</comment>
<dbReference type="NCBIfam" id="TIGR00254">
    <property type="entry name" value="GGDEF"/>
    <property type="match status" value="1"/>
</dbReference>
<evidence type="ECO:0000256" key="1">
    <source>
        <dbReference type="ARBA" id="ARBA00012528"/>
    </source>
</evidence>
<dbReference type="AlphaFoldDB" id="A0A6I4J5L4"/>
<organism evidence="5 6">
    <name type="scientific">Sphingomonas horti</name>
    <dbReference type="NCBI Taxonomy" id="2682842"/>
    <lineage>
        <taxon>Bacteria</taxon>
        <taxon>Pseudomonadati</taxon>
        <taxon>Pseudomonadota</taxon>
        <taxon>Alphaproteobacteria</taxon>
        <taxon>Sphingomonadales</taxon>
        <taxon>Sphingomonadaceae</taxon>
        <taxon>Sphingomonas</taxon>
    </lineage>
</organism>
<dbReference type="PANTHER" id="PTHR45138">
    <property type="entry name" value="REGULATORY COMPONENTS OF SENSORY TRANSDUCTION SYSTEM"/>
    <property type="match status" value="1"/>
</dbReference>
<evidence type="ECO:0000313" key="5">
    <source>
        <dbReference type="EMBL" id="MVO79403.1"/>
    </source>
</evidence>
<dbReference type="RefSeq" id="WP_157028354.1">
    <property type="nucleotide sequence ID" value="NZ_WQMS01000020.1"/>
</dbReference>
<keyword evidence="3" id="KW-0175">Coiled coil</keyword>
<keyword evidence="6" id="KW-1185">Reference proteome</keyword>
<dbReference type="GO" id="GO:0052621">
    <property type="term" value="F:diguanylate cyclase activity"/>
    <property type="evidence" value="ECO:0007669"/>
    <property type="project" value="UniProtKB-EC"/>
</dbReference>
<dbReference type="CDD" id="cd01949">
    <property type="entry name" value="GGDEF"/>
    <property type="match status" value="1"/>
</dbReference>
<proteinExistence type="predicted"/>
<dbReference type="InterPro" id="IPR043128">
    <property type="entry name" value="Rev_trsase/Diguanyl_cyclase"/>
</dbReference>
<dbReference type="InterPro" id="IPR000160">
    <property type="entry name" value="GGDEF_dom"/>
</dbReference>
<protein>
    <recommendedName>
        <fullName evidence="1">diguanylate cyclase</fullName>
        <ecNumber evidence="1">2.7.7.65</ecNumber>
    </recommendedName>
</protein>
<dbReference type="FunFam" id="3.30.70.270:FF:000001">
    <property type="entry name" value="Diguanylate cyclase domain protein"/>
    <property type="match status" value="1"/>
</dbReference>
<name>A0A6I4J5L4_9SPHN</name>
<dbReference type="Pfam" id="PF00990">
    <property type="entry name" value="GGDEF"/>
    <property type="match status" value="1"/>
</dbReference>
<comment type="caution">
    <text evidence="5">The sequence shown here is derived from an EMBL/GenBank/DDBJ whole genome shotgun (WGS) entry which is preliminary data.</text>
</comment>
<evidence type="ECO:0000313" key="6">
    <source>
        <dbReference type="Proteomes" id="UP000441389"/>
    </source>
</evidence>
<sequence length="184" mass="20017">MQQVIDPEKENAALRARVAELEARIAQLERLADSDTLTPLPNRRLFFRAIERAVAQRARHGTPAALLFVDLNRLKEINDAHGHGVGDEALIHTAWVLRENVRGSDVVARIGGDEFGVLLEYADAEAAREKAAALVAAVKVSPLHGRLPIEVAIGVTALQAHDTPEVALARADAEMYKAKRRGDA</sequence>
<dbReference type="SMART" id="SM00267">
    <property type="entry name" value="GGDEF"/>
    <property type="match status" value="1"/>
</dbReference>
<dbReference type="EMBL" id="WQMS01000020">
    <property type="protein sequence ID" value="MVO79403.1"/>
    <property type="molecule type" value="Genomic_DNA"/>
</dbReference>
<dbReference type="Gene3D" id="3.30.70.270">
    <property type="match status" value="1"/>
</dbReference>
<reference evidence="5 6" key="1">
    <citation type="submission" date="2019-12" db="EMBL/GenBank/DDBJ databases">
        <authorList>
            <person name="Huq M.A."/>
        </authorList>
    </citation>
    <scope>NUCLEOTIDE SEQUENCE [LARGE SCALE GENOMIC DNA]</scope>
    <source>
        <strain evidence="5 6">MAH-20</strain>
    </source>
</reference>
<feature type="coiled-coil region" evidence="3">
    <location>
        <begin position="11"/>
        <end position="38"/>
    </location>
</feature>
<evidence type="ECO:0000256" key="3">
    <source>
        <dbReference type="SAM" id="Coils"/>
    </source>
</evidence>
<dbReference type="Proteomes" id="UP000441389">
    <property type="component" value="Unassembled WGS sequence"/>
</dbReference>
<gene>
    <name evidence="5" type="ORF">GON01_15830</name>
</gene>
<dbReference type="PANTHER" id="PTHR45138:SF9">
    <property type="entry name" value="DIGUANYLATE CYCLASE DGCM-RELATED"/>
    <property type="match status" value="1"/>
</dbReference>
<dbReference type="EC" id="2.7.7.65" evidence="1"/>
<evidence type="ECO:0000259" key="4">
    <source>
        <dbReference type="PROSITE" id="PS50887"/>
    </source>
</evidence>
<dbReference type="InterPro" id="IPR029787">
    <property type="entry name" value="Nucleotide_cyclase"/>
</dbReference>
<dbReference type="PROSITE" id="PS50887">
    <property type="entry name" value="GGDEF"/>
    <property type="match status" value="1"/>
</dbReference>
<dbReference type="SUPFAM" id="SSF55073">
    <property type="entry name" value="Nucleotide cyclase"/>
    <property type="match status" value="1"/>
</dbReference>